<organism evidence="3 4">
    <name type="scientific">Babesia bovis</name>
    <dbReference type="NCBI Taxonomy" id="5865"/>
    <lineage>
        <taxon>Eukaryota</taxon>
        <taxon>Sar</taxon>
        <taxon>Alveolata</taxon>
        <taxon>Apicomplexa</taxon>
        <taxon>Aconoidasida</taxon>
        <taxon>Piroplasmida</taxon>
        <taxon>Babesiidae</taxon>
        <taxon>Babesia</taxon>
    </lineage>
</organism>
<name>A7AW43_BABBO</name>
<evidence type="ECO:0000256" key="2">
    <source>
        <dbReference type="SAM" id="MobiDB-lite"/>
    </source>
</evidence>
<accession>A7AW43</accession>
<dbReference type="OMA" id="AHWKEDQ"/>
<dbReference type="STRING" id="5865.A7AW43"/>
<dbReference type="EMBL" id="AAXT01000005">
    <property type="protein sequence ID" value="EDO05271.1"/>
    <property type="molecule type" value="Genomic_DNA"/>
</dbReference>
<keyword evidence="4" id="KW-1185">Reference proteome</keyword>
<dbReference type="VEuPathDB" id="PiroplasmaDB:BBOV_I001870"/>
<reference evidence="4" key="3">
    <citation type="journal article" date="2021" name="Int. J. Parasitol.">
        <title>Comparative analysis of gene expression between Babesia bovis blood stages and kinetes allowed by improved genome annotation.</title>
        <authorList>
            <person name="Ueti M.W."/>
            <person name="Johnson W.C."/>
            <person name="Kappmeyer L.S."/>
            <person name="Herndon D.R."/>
            <person name="Mousel M.R."/>
            <person name="Reif K.E."/>
            <person name="Taus N.S."/>
            <person name="Ifeonu O.O."/>
            <person name="Silva J.C."/>
            <person name="Suarez C.E."/>
            <person name="Brayton K.A."/>
        </authorList>
    </citation>
    <scope>NUCLEOTIDE SEQUENCE [LARGE SCALE GENOMIC DNA]</scope>
</reference>
<dbReference type="PANTHER" id="PTHR31027">
    <property type="entry name" value="NUCLEAR SEGREGATION PROTEIN BFR1"/>
    <property type="match status" value="1"/>
</dbReference>
<dbReference type="GO" id="GO:0003729">
    <property type="term" value="F:mRNA binding"/>
    <property type="evidence" value="ECO:0007669"/>
    <property type="project" value="TreeGrafter"/>
</dbReference>
<dbReference type="GO" id="GO:0008298">
    <property type="term" value="P:intracellular mRNA localization"/>
    <property type="evidence" value="ECO:0007669"/>
    <property type="project" value="TreeGrafter"/>
</dbReference>
<dbReference type="GO" id="GO:0042175">
    <property type="term" value="C:nuclear outer membrane-endoplasmic reticulum membrane network"/>
    <property type="evidence" value="ECO:0007669"/>
    <property type="project" value="TreeGrafter"/>
</dbReference>
<evidence type="ECO:0000313" key="4">
    <source>
        <dbReference type="Proteomes" id="UP000002173"/>
    </source>
</evidence>
<evidence type="ECO:0000313" key="3">
    <source>
        <dbReference type="EMBL" id="EDO05271.1"/>
    </source>
</evidence>
<feature type="region of interest" description="Disordered" evidence="2">
    <location>
        <begin position="347"/>
        <end position="387"/>
    </location>
</feature>
<feature type="region of interest" description="Disordered" evidence="2">
    <location>
        <begin position="1"/>
        <end position="56"/>
    </location>
</feature>
<dbReference type="KEGG" id="bbo:BBOV_I001870"/>
<dbReference type="GO" id="GO:1990904">
    <property type="term" value="C:ribonucleoprotein complex"/>
    <property type="evidence" value="ECO:0007669"/>
    <property type="project" value="TreeGrafter"/>
</dbReference>
<dbReference type="GeneID" id="5477055"/>
<dbReference type="Proteomes" id="UP000002173">
    <property type="component" value="Unassembled WGS sequence"/>
</dbReference>
<keyword evidence="1" id="KW-0175">Coiled coil</keyword>
<proteinExistence type="predicted"/>
<gene>
    <name evidence="3" type="ORF">BBOV_I001870</name>
</gene>
<evidence type="ECO:0000256" key="1">
    <source>
        <dbReference type="SAM" id="Coils"/>
    </source>
</evidence>
<comment type="caution">
    <text evidence="3">The sequence shown here is derived from an EMBL/GenBank/DDBJ whole genome shotgun (WGS) entry which is preliminary data.</text>
</comment>
<dbReference type="InParanoid" id="A7AW43"/>
<dbReference type="PANTHER" id="PTHR31027:SF2">
    <property type="entry name" value="LEBERCILIN DOMAIN-CONTAINING PROTEIN"/>
    <property type="match status" value="1"/>
</dbReference>
<feature type="coiled-coil region" evidence="1">
    <location>
        <begin position="443"/>
        <end position="496"/>
    </location>
</feature>
<dbReference type="RefSeq" id="XP_001608839.1">
    <property type="nucleotide sequence ID" value="XM_001608789.1"/>
</dbReference>
<protein>
    <submittedName>
        <fullName evidence="3">Uncharacterized protein</fullName>
    </submittedName>
</protein>
<dbReference type="GO" id="GO:0005783">
    <property type="term" value="C:endoplasmic reticulum"/>
    <property type="evidence" value="ECO:0007669"/>
    <property type="project" value="TreeGrafter"/>
</dbReference>
<reference evidence="3 4" key="1">
    <citation type="journal article" date="2007" name="PLoS Pathog.">
        <title>Genome sequence of Babesia bovis and comparative analysis of apicomplexan hemoprotozoa.</title>
        <authorList>
            <person name="Brayton K.A."/>
            <person name="Lau A.O.T."/>
            <person name="Herndon D.R."/>
            <person name="Hannick L."/>
            <person name="Kappmeyer L.S."/>
            <person name="Berens S.J."/>
            <person name="Bidwell S.L."/>
            <person name="Brown W.C."/>
            <person name="Crabtree J."/>
            <person name="Fadrosh D."/>
            <person name="Feldblum T."/>
            <person name="Forberger H.A."/>
            <person name="Haas B.J."/>
            <person name="Howell J.M."/>
            <person name="Khouri H."/>
            <person name="Koo H."/>
            <person name="Mann D.J."/>
            <person name="Norimine J."/>
            <person name="Paulsen I.T."/>
            <person name="Radune D."/>
            <person name="Ren Q."/>
            <person name="Smith R.K. Jr."/>
            <person name="Suarez C.E."/>
            <person name="White O."/>
            <person name="Wortman J.R."/>
            <person name="Knowles D.P. Jr."/>
            <person name="McElwain T.F."/>
            <person name="Nene V.M."/>
        </authorList>
    </citation>
    <scope>NUCLEOTIDE SEQUENCE [LARGE SCALE GENOMIC DNA]</scope>
    <source>
        <strain evidence="3">T2Bo</strain>
    </source>
</reference>
<dbReference type="AlphaFoldDB" id="A7AW43"/>
<feature type="compositionally biased region" description="Basic and acidic residues" evidence="2">
    <location>
        <begin position="16"/>
        <end position="56"/>
    </location>
</feature>
<dbReference type="eggNOG" id="ENOG502S2M3">
    <property type="taxonomic scope" value="Eukaryota"/>
</dbReference>
<dbReference type="InterPro" id="IPR039604">
    <property type="entry name" value="Bfr1"/>
</dbReference>
<sequence>MATSVAEPVNPAPRGRRPERGDRPERGQRGERGERRPPRPLRPEEIPLKKQIDEESREITRLHEKLNALNKQIDDNRRENEGGEKGAIKGRLDDLQLRINDLEAQRSRCLTVIDNHQKEAREKTKALNEMRQGVGFKSEAEIERLMQQLEVRMETTSMTLKEEKNMMQQLQQLRQAKTSLEMFENSRQAATGDNVVANMKTQLDELRNQMNELRKIRREEAQRLSVLNESDRKHFDGLRELRDQRKVISTELKERNANKTRLIEQLNELNNAYYAKQRQLQQQRQKKQQEERERRNLEQEIKQMRTQLDNLTFLPYEKEIRLLDQVIGYVTRLNTQDNVEVDKVEEAPVAQPSGTNQGTRVIPKKGRDEYFIPPKQKSKSKAPREKTKSVGIKLDMVTIGYFESCGVAPPTSMESIPECLQKLEEKLRHFHELRKDCDIDAMRASQEQKLANAEKRLEELMAQRNSSKVGENSEVVDEAQKVVESGKEAVEEVQEAGDEE</sequence>
<reference evidence="4" key="2">
    <citation type="journal article" date="2020" name="Data Brief">
        <title>Transcriptome dataset of Babesia bovis life stages within vertebrate and invertebrate hosts.</title>
        <authorList>
            <person name="Ueti M.W."/>
            <person name="Johnson W.C."/>
            <person name="Kappmeyer L.S."/>
            <person name="Herndon D.R."/>
            <person name="Mousel M.R."/>
            <person name="Reif K.E."/>
            <person name="Taus N.S."/>
            <person name="Ifeonu O.O."/>
            <person name="Silva J.C."/>
            <person name="Suarez C.E."/>
            <person name="Brayton K.A."/>
        </authorList>
    </citation>
    <scope>NUCLEOTIDE SEQUENCE [LARGE SCALE GENOMIC DNA]</scope>
</reference>
<dbReference type="FunCoup" id="A7AW43">
    <property type="interactions" value="3"/>
</dbReference>